<evidence type="ECO:0000256" key="1">
    <source>
        <dbReference type="SAM" id="MobiDB-lite"/>
    </source>
</evidence>
<organism evidence="2 3">
    <name type="scientific">Melipona bicolor</name>
    <dbReference type="NCBI Taxonomy" id="60889"/>
    <lineage>
        <taxon>Eukaryota</taxon>
        <taxon>Metazoa</taxon>
        <taxon>Ecdysozoa</taxon>
        <taxon>Arthropoda</taxon>
        <taxon>Hexapoda</taxon>
        <taxon>Insecta</taxon>
        <taxon>Pterygota</taxon>
        <taxon>Neoptera</taxon>
        <taxon>Endopterygota</taxon>
        <taxon>Hymenoptera</taxon>
        <taxon>Apocrita</taxon>
        <taxon>Aculeata</taxon>
        <taxon>Apoidea</taxon>
        <taxon>Anthophila</taxon>
        <taxon>Apidae</taxon>
        <taxon>Melipona</taxon>
    </lineage>
</organism>
<feature type="compositionally biased region" description="Polar residues" evidence="1">
    <location>
        <begin position="116"/>
        <end position="144"/>
    </location>
</feature>
<name>A0AA40FSU6_9HYME</name>
<accession>A0AA40FSU6</accession>
<protein>
    <submittedName>
        <fullName evidence="2">Uncharacterized protein</fullName>
    </submittedName>
</protein>
<feature type="compositionally biased region" description="Basic and acidic residues" evidence="1">
    <location>
        <begin position="80"/>
        <end position="92"/>
    </location>
</feature>
<dbReference type="Proteomes" id="UP001177670">
    <property type="component" value="Unassembled WGS sequence"/>
</dbReference>
<sequence>MVIRSKCAVKITSKFLNRRLYCILYNVGTKLAAIADCVHKFPKDQGPIDVTSRSSEVDSLRKEQHELRRKTANLAIGPRVRAELSRSRERLSSRNCKSRSHNQRQEGRTRLKYSAGTAQNSPTKHSSALNQATGRRKTNISVAI</sequence>
<feature type="region of interest" description="Disordered" evidence="1">
    <location>
        <begin position="45"/>
        <end position="144"/>
    </location>
</feature>
<proteinExistence type="predicted"/>
<evidence type="ECO:0000313" key="3">
    <source>
        <dbReference type="Proteomes" id="UP001177670"/>
    </source>
</evidence>
<reference evidence="2" key="1">
    <citation type="submission" date="2021-10" db="EMBL/GenBank/DDBJ databases">
        <title>Melipona bicolor Genome sequencing and assembly.</title>
        <authorList>
            <person name="Araujo N.S."/>
            <person name="Arias M.C."/>
        </authorList>
    </citation>
    <scope>NUCLEOTIDE SEQUENCE</scope>
    <source>
        <strain evidence="2">USP_2M_L1-L4_2017</strain>
        <tissue evidence="2">Whole body</tissue>
    </source>
</reference>
<feature type="compositionally biased region" description="Basic and acidic residues" evidence="1">
    <location>
        <begin position="55"/>
        <end position="66"/>
    </location>
</feature>
<gene>
    <name evidence="2" type="ORF">K0M31_006767</name>
</gene>
<dbReference type="EMBL" id="JAHYIQ010000018">
    <property type="protein sequence ID" value="KAK1124407.1"/>
    <property type="molecule type" value="Genomic_DNA"/>
</dbReference>
<dbReference type="AlphaFoldDB" id="A0AA40FSU6"/>
<keyword evidence="3" id="KW-1185">Reference proteome</keyword>
<evidence type="ECO:0000313" key="2">
    <source>
        <dbReference type="EMBL" id="KAK1124407.1"/>
    </source>
</evidence>
<comment type="caution">
    <text evidence="2">The sequence shown here is derived from an EMBL/GenBank/DDBJ whole genome shotgun (WGS) entry which is preliminary data.</text>
</comment>